<name>A0A9Q5GK34_CLOBE</name>
<evidence type="ECO:0000313" key="2">
    <source>
        <dbReference type="Proteomes" id="UP000821656"/>
    </source>
</evidence>
<dbReference type="SUPFAM" id="SSF52833">
    <property type="entry name" value="Thioredoxin-like"/>
    <property type="match status" value="1"/>
</dbReference>
<dbReference type="RefSeq" id="WP_236887971.1">
    <property type="nucleotide sequence ID" value="NZ_CP016090.1"/>
</dbReference>
<accession>A0A9Q5GK34</accession>
<dbReference type="InterPro" id="IPR036249">
    <property type="entry name" value="Thioredoxin-like_sf"/>
</dbReference>
<comment type="caution">
    <text evidence="1">The sequence shown here is derived from an EMBL/GenBank/DDBJ whole genome shotgun (WGS) entry which is preliminary data.</text>
</comment>
<evidence type="ECO:0000313" key="1">
    <source>
        <dbReference type="EMBL" id="NRV12298.1"/>
    </source>
</evidence>
<gene>
    <name evidence="1" type="ORF">DFH45_005261</name>
</gene>
<dbReference type="Proteomes" id="UP000821656">
    <property type="component" value="Unassembled WGS sequence"/>
</dbReference>
<dbReference type="Gene3D" id="3.40.30.10">
    <property type="entry name" value="Glutaredoxin"/>
    <property type="match status" value="1"/>
</dbReference>
<reference evidence="1" key="1">
    <citation type="submission" date="2020-05" db="EMBL/GenBank/DDBJ databases">
        <title>Genomic insights into acetone-butanol-ethanol (ABE) fermentation by sequencing solventogenic clostridia strains.</title>
        <authorList>
            <person name="Brown S."/>
        </authorList>
    </citation>
    <scope>NUCLEOTIDE SEQUENCE</scope>
    <source>
        <strain evidence="1">DJ126</strain>
    </source>
</reference>
<dbReference type="EMBL" id="JABSXK010000001">
    <property type="protein sequence ID" value="NRV12298.1"/>
    <property type="molecule type" value="Genomic_DNA"/>
</dbReference>
<proteinExistence type="predicted"/>
<organism evidence="1 2">
    <name type="scientific">Clostridium beijerinckii</name>
    <name type="common">Clostridium MP</name>
    <dbReference type="NCBI Taxonomy" id="1520"/>
    <lineage>
        <taxon>Bacteria</taxon>
        <taxon>Bacillati</taxon>
        <taxon>Bacillota</taxon>
        <taxon>Clostridia</taxon>
        <taxon>Eubacteriales</taxon>
        <taxon>Clostridiaceae</taxon>
        <taxon>Clostridium</taxon>
    </lineage>
</organism>
<protein>
    <submittedName>
        <fullName evidence="1">Glutaredoxin-related protein</fullName>
    </submittedName>
</protein>
<dbReference type="AlphaFoldDB" id="A0A9Q5GK34"/>
<sequence>MLDGYIQNKGVNLDKNYFLEKRDDNIMKTTMYGAAICPDCVEAKAILEEHKDIELDYKNITESTKILKEFLSYRDNDKMFTNVIKNGKIGIPFFILEDGIKTLDIFDYLDIEKPKNGANSCSIDGSGKC</sequence>